<sequence>MIKSYKLLTFFIVCLQASFLSIAQESSEFAAEFFRNSNGTNHCKQQLDEHENITNNPKLTIEEIKEYVRMYPHLDEGFRLLQIKNPLPFSFHDFLAFHHFLAESGNIDNDVQIPMFGQIIQNAENLIAAGIQDAFFSRELKFATKCIYNNENDDHFNEVFSKLLIEDEQDKDKSDFDRVWFFQIQTIRFVMKHRHNFMKNILKLWFDEECKILHQEYYNLIFKEFRPNDGLKEYHLGNMISTNIAHDNPCMLKFIIEIDPNYLQFQDKAKNGLLHYAAHKNAIGCAQLLINRQININSRNNRGATALFCAVTQCNTEITRILINAHADLNMGSESITPLRRAVDNNHIQITQMLLNAGANQRLHKPHTLSPLGHAAIYHYEDIVDILIHAHPNFPSHDDLKLAKNVARTPERKAEIRRIEKQLYPEQQASCCAIS</sequence>
<dbReference type="InterPro" id="IPR002110">
    <property type="entry name" value="Ankyrin_rpt"/>
</dbReference>
<protein>
    <submittedName>
        <fullName evidence="5">Uncharacterized protein</fullName>
    </submittedName>
</protein>
<dbReference type="InterPro" id="IPR036770">
    <property type="entry name" value="Ankyrin_rpt-contain_sf"/>
</dbReference>
<dbReference type="Gene3D" id="1.25.40.20">
    <property type="entry name" value="Ankyrin repeat-containing domain"/>
    <property type="match status" value="1"/>
</dbReference>
<dbReference type="AlphaFoldDB" id="A0A345ZA19"/>
<name>A0A345ZA19_9BACT</name>
<evidence type="ECO:0000256" key="3">
    <source>
        <dbReference type="PROSITE-ProRule" id="PRU00023"/>
    </source>
</evidence>
<keyword evidence="6" id="KW-1185">Reference proteome</keyword>
<dbReference type="PROSITE" id="PS50297">
    <property type="entry name" value="ANK_REP_REGION"/>
    <property type="match status" value="1"/>
</dbReference>
<keyword evidence="1" id="KW-0677">Repeat</keyword>
<evidence type="ECO:0000313" key="5">
    <source>
        <dbReference type="EMBL" id="AXK60136.1"/>
    </source>
</evidence>
<gene>
    <name evidence="5" type="ORF">C0J27_00020</name>
</gene>
<proteinExistence type="predicted"/>
<dbReference type="RefSeq" id="WP_115585151.1">
    <property type="nucleotide sequence ID" value="NZ_CP025544.1"/>
</dbReference>
<accession>A0A345ZA19</accession>
<evidence type="ECO:0000313" key="6">
    <source>
        <dbReference type="Proteomes" id="UP000254834"/>
    </source>
</evidence>
<dbReference type="PROSITE" id="PS50088">
    <property type="entry name" value="ANK_REPEAT"/>
    <property type="match status" value="2"/>
</dbReference>
<dbReference type="SMART" id="SM00248">
    <property type="entry name" value="ANK"/>
    <property type="match status" value="4"/>
</dbReference>
<dbReference type="Proteomes" id="UP000254834">
    <property type="component" value="Chromosome"/>
</dbReference>
<dbReference type="OrthoDB" id="5622506at2"/>
<reference evidence="5 6" key="1">
    <citation type="submission" date="2017-12" db="EMBL/GenBank/DDBJ databases">
        <title>Chromulinavorax destructans is a abundant pathogen of dominant heterotrophic picoflagllates.</title>
        <authorList>
            <person name="Deeg C.M."/>
            <person name="Zimmer M."/>
            <person name="Suttle C.A."/>
        </authorList>
    </citation>
    <scope>NUCLEOTIDE SEQUENCE [LARGE SCALE GENOMIC DNA]</scope>
    <source>
        <strain evidence="5 6">SeV1</strain>
    </source>
</reference>
<keyword evidence="4" id="KW-0732">Signal</keyword>
<evidence type="ECO:0000256" key="2">
    <source>
        <dbReference type="ARBA" id="ARBA00023043"/>
    </source>
</evidence>
<dbReference type="PANTHER" id="PTHR24198:SF165">
    <property type="entry name" value="ANKYRIN REPEAT-CONTAINING PROTEIN-RELATED"/>
    <property type="match status" value="1"/>
</dbReference>
<keyword evidence="2 3" id="KW-0040">ANK repeat</keyword>
<evidence type="ECO:0000256" key="1">
    <source>
        <dbReference type="ARBA" id="ARBA00022737"/>
    </source>
</evidence>
<feature type="repeat" description="ANK" evidence="3">
    <location>
        <begin position="334"/>
        <end position="366"/>
    </location>
</feature>
<dbReference type="EMBL" id="CP025544">
    <property type="protein sequence ID" value="AXK60136.1"/>
    <property type="molecule type" value="Genomic_DNA"/>
</dbReference>
<evidence type="ECO:0000256" key="4">
    <source>
        <dbReference type="SAM" id="SignalP"/>
    </source>
</evidence>
<dbReference type="KEGG" id="cdes:C0J27_00020"/>
<dbReference type="PANTHER" id="PTHR24198">
    <property type="entry name" value="ANKYRIN REPEAT AND PROTEIN KINASE DOMAIN-CONTAINING PROTEIN"/>
    <property type="match status" value="1"/>
</dbReference>
<organism evidence="5 6">
    <name type="scientific">Candidatus Chromulinivorax destructor</name>
    <dbReference type="NCBI Taxonomy" id="2066483"/>
    <lineage>
        <taxon>Bacteria</taxon>
        <taxon>Candidatus Babelota</taxon>
        <taxon>Candidatus Babeliae</taxon>
        <taxon>Candidatus Babeliales</taxon>
        <taxon>Candidatus Chromulinivoraceae</taxon>
        <taxon>Candidatus Chromulinivorax</taxon>
    </lineage>
</organism>
<feature type="signal peptide" evidence="4">
    <location>
        <begin position="1"/>
        <end position="23"/>
    </location>
</feature>
<dbReference type="Pfam" id="PF12796">
    <property type="entry name" value="Ank_2"/>
    <property type="match status" value="1"/>
</dbReference>
<dbReference type="SUPFAM" id="SSF48403">
    <property type="entry name" value="Ankyrin repeat"/>
    <property type="match status" value="1"/>
</dbReference>
<feature type="chain" id="PRO_5017046212" evidence="4">
    <location>
        <begin position="24"/>
        <end position="435"/>
    </location>
</feature>
<feature type="repeat" description="ANK" evidence="3">
    <location>
        <begin position="302"/>
        <end position="334"/>
    </location>
</feature>